<comment type="caution">
    <text evidence="1">The sequence shown here is derived from an EMBL/GenBank/DDBJ whole genome shotgun (WGS) entry which is preliminary data.</text>
</comment>
<evidence type="ECO:0000313" key="2">
    <source>
        <dbReference type="Proteomes" id="UP001501508"/>
    </source>
</evidence>
<gene>
    <name evidence="1" type="ORF">GCM10023091_10270</name>
</gene>
<reference evidence="2" key="1">
    <citation type="journal article" date="2019" name="Int. J. Syst. Evol. Microbiol.">
        <title>The Global Catalogue of Microorganisms (GCM) 10K type strain sequencing project: providing services to taxonomists for standard genome sequencing and annotation.</title>
        <authorList>
            <consortium name="The Broad Institute Genomics Platform"/>
            <consortium name="The Broad Institute Genome Sequencing Center for Infectious Disease"/>
            <person name="Wu L."/>
            <person name="Ma J."/>
        </authorList>
    </citation>
    <scope>NUCLEOTIDE SEQUENCE [LARGE SCALE GENOMIC DNA]</scope>
    <source>
        <strain evidence="2">JCM 31920</strain>
    </source>
</reference>
<accession>A0ABP8LS53</accession>
<dbReference type="Proteomes" id="UP001501508">
    <property type="component" value="Unassembled WGS sequence"/>
</dbReference>
<dbReference type="EMBL" id="BAABEY010000011">
    <property type="protein sequence ID" value="GAA4434813.1"/>
    <property type="molecule type" value="Genomic_DNA"/>
</dbReference>
<protein>
    <submittedName>
        <fullName evidence="1">Uncharacterized protein</fullName>
    </submittedName>
</protein>
<organism evidence="1 2">
    <name type="scientific">Ravibacter arvi</name>
    <dbReference type="NCBI Taxonomy" id="2051041"/>
    <lineage>
        <taxon>Bacteria</taxon>
        <taxon>Pseudomonadati</taxon>
        <taxon>Bacteroidota</taxon>
        <taxon>Cytophagia</taxon>
        <taxon>Cytophagales</taxon>
        <taxon>Spirosomataceae</taxon>
        <taxon>Ravibacter</taxon>
    </lineage>
</organism>
<proteinExistence type="predicted"/>
<keyword evidence="2" id="KW-1185">Reference proteome</keyword>
<name>A0ABP8LS53_9BACT</name>
<sequence length="193" mass="21845">MPAGDIGHRGEFLVYRDTTANTWLFDAKGYGRTGSGFDFIVGNPDGQFVFCFKDDKGKKRRSVRSISEITTSRSDDRIIKQEFEASNQATGKSRSFDLQAGVATAGKEFVFSPSRSEEKTFRYLADTQVDFQSIVYFNFIEGEVKLPYHFPTDIPLGKMLLEDSTTYQDGRKIVFRLKAIGPAEIKVDLSQYR</sequence>
<evidence type="ECO:0000313" key="1">
    <source>
        <dbReference type="EMBL" id="GAA4434813.1"/>
    </source>
</evidence>